<dbReference type="Gramene" id="TVU39219">
    <property type="protein sequence ID" value="TVU39219"/>
    <property type="gene ID" value="EJB05_12627"/>
</dbReference>
<evidence type="ECO:0000313" key="2">
    <source>
        <dbReference type="Proteomes" id="UP000324897"/>
    </source>
</evidence>
<organism evidence="1 2">
    <name type="scientific">Eragrostis curvula</name>
    <name type="common">weeping love grass</name>
    <dbReference type="NCBI Taxonomy" id="38414"/>
    <lineage>
        <taxon>Eukaryota</taxon>
        <taxon>Viridiplantae</taxon>
        <taxon>Streptophyta</taxon>
        <taxon>Embryophyta</taxon>
        <taxon>Tracheophyta</taxon>
        <taxon>Spermatophyta</taxon>
        <taxon>Magnoliopsida</taxon>
        <taxon>Liliopsida</taxon>
        <taxon>Poales</taxon>
        <taxon>Poaceae</taxon>
        <taxon>PACMAD clade</taxon>
        <taxon>Chloridoideae</taxon>
        <taxon>Eragrostideae</taxon>
        <taxon>Eragrostidinae</taxon>
        <taxon>Eragrostis</taxon>
    </lineage>
</organism>
<comment type="caution">
    <text evidence="1">The sequence shown here is derived from an EMBL/GenBank/DDBJ whole genome shotgun (WGS) entry which is preliminary data.</text>
</comment>
<dbReference type="Proteomes" id="UP000324897">
    <property type="component" value="Chromosome 4"/>
</dbReference>
<gene>
    <name evidence="1" type="ORF">EJB05_12627</name>
</gene>
<reference evidence="1 2" key="1">
    <citation type="journal article" date="2019" name="Sci. Rep.">
        <title>A high-quality genome of Eragrostis curvula grass provides insights into Poaceae evolution and supports new strategies to enhance forage quality.</title>
        <authorList>
            <person name="Carballo J."/>
            <person name="Santos B.A.C.M."/>
            <person name="Zappacosta D."/>
            <person name="Garbus I."/>
            <person name="Selva J.P."/>
            <person name="Gallo C.A."/>
            <person name="Diaz A."/>
            <person name="Albertini E."/>
            <person name="Caccamo M."/>
            <person name="Echenique V."/>
        </authorList>
    </citation>
    <scope>NUCLEOTIDE SEQUENCE [LARGE SCALE GENOMIC DNA]</scope>
    <source>
        <strain evidence="2">cv. Victoria</strain>
        <tissue evidence="1">Leaf</tissue>
    </source>
</reference>
<name>A0A5J9VSU5_9POAL</name>
<evidence type="ECO:0008006" key="3">
    <source>
        <dbReference type="Google" id="ProtNLM"/>
    </source>
</evidence>
<evidence type="ECO:0000313" key="1">
    <source>
        <dbReference type="EMBL" id="TVU39219.1"/>
    </source>
</evidence>
<dbReference type="OrthoDB" id="10622088at2759"/>
<feature type="non-terminal residue" evidence="1">
    <location>
        <position position="1"/>
    </location>
</feature>
<dbReference type="AlphaFoldDB" id="A0A5J9VSU5"/>
<dbReference type="EMBL" id="RWGY01000007">
    <property type="protein sequence ID" value="TVU39219.1"/>
    <property type="molecule type" value="Genomic_DNA"/>
</dbReference>
<keyword evidence="2" id="KW-1185">Reference proteome</keyword>
<sequence length="131" mass="15180">MPVRGDTSVAEWLHDAVKRMNRDTRRIFTDAILYTWWNLWKERNQHLPFSRQIFPIFAMEDEHTAYFVVGELGCGVKKVLLVSIDLSNGSVKDVFPYLNGAEDLLGADADMALHKSNCFERFFRMRSASSY</sequence>
<accession>A0A5J9VSU5</accession>
<protein>
    <recommendedName>
        <fullName evidence="3">DUF1618 domain-containing protein</fullName>
    </recommendedName>
</protein>
<proteinExistence type="predicted"/>